<evidence type="ECO:0000313" key="3">
    <source>
        <dbReference type="EMBL" id="TPH13421.1"/>
    </source>
</evidence>
<protein>
    <submittedName>
        <fullName evidence="3">Class C beta-lactamase-related serine hydrolase</fullName>
    </submittedName>
</protein>
<evidence type="ECO:0000256" key="1">
    <source>
        <dbReference type="SAM" id="SignalP"/>
    </source>
</evidence>
<dbReference type="PANTHER" id="PTHR43283">
    <property type="entry name" value="BETA-LACTAMASE-RELATED"/>
    <property type="match status" value="1"/>
</dbReference>
<evidence type="ECO:0000313" key="4">
    <source>
        <dbReference type="Proteomes" id="UP000315303"/>
    </source>
</evidence>
<dbReference type="GO" id="GO:0016787">
    <property type="term" value="F:hydrolase activity"/>
    <property type="evidence" value="ECO:0007669"/>
    <property type="project" value="UniProtKB-KW"/>
</dbReference>
<dbReference type="InterPro" id="IPR012338">
    <property type="entry name" value="Beta-lactam/transpept-like"/>
</dbReference>
<keyword evidence="1" id="KW-0732">Signal</keyword>
<dbReference type="OrthoDB" id="9814204at2"/>
<sequence>MINKQHVQKKCTRLIAIALLTGVNTFAVADSNKDSEKDIAAPMVSDADAKLSFWDMPYLENAYIDTSPSQRKDAIPVGKLGVGELDANNGNKEMIVKLAKEIANKQHGLIDSLLISHQGKLVFESYYGRGRVDLPHMQASSTKSYLSLAIGRAIQLGYLTMADLDKPLVGFLKDLDLSRAVEGADKITLHKAMSMRSGMHITRDQLKEFAKDPKQLKGQGQIQTYLEHSPIITSASQTFHYQGADPRLVMQVLEVVVPGTAKDFIQKELLNKMGITNYKWRKDASGLPMGPYGSSMTPRNMIKWGTLVMNNGKWNGEQLISESFIKKATNRLVHPDAGDVFFVSDKVSNPGYGYYFWQADMKVGNKNYYSQSAQGGGGQYIIMIEELDLLMVFTAHERDDKTMQIASERVLPAFVN</sequence>
<dbReference type="SUPFAM" id="SSF56601">
    <property type="entry name" value="beta-lactamase/transpeptidase-like"/>
    <property type="match status" value="1"/>
</dbReference>
<dbReference type="AlphaFoldDB" id="A0A502KTM5"/>
<gene>
    <name evidence="3" type="ORF">EPA86_14630</name>
</gene>
<dbReference type="Gene3D" id="3.40.710.10">
    <property type="entry name" value="DD-peptidase/beta-lactamase superfamily"/>
    <property type="match status" value="1"/>
</dbReference>
<organism evidence="3 4">
    <name type="scientific">Litorilituus lipolyticus</name>
    <dbReference type="NCBI Taxonomy" id="2491017"/>
    <lineage>
        <taxon>Bacteria</taxon>
        <taxon>Pseudomonadati</taxon>
        <taxon>Pseudomonadota</taxon>
        <taxon>Gammaproteobacteria</taxon>
        <taxon>Alteromonadales</taxon>
        <taxon>Colwelliaceae</taxon>
        <taxon>Litorilituus</taxon>
    </lineage>
</organism>
<dbReference type="InterPro" id="IPR050789">
    <property type="entry name" value="Diverse_Enzym_Activities"/>
</dbReference>
<feature type="chain" id="PRO_5021503581" evidence="1">
    <location>
        <begin position="30"/>
        <end position="416"/>
    </location>
</feature>
<comment type="caution">
    <text evidence="3">The sequence shown here is derived from an EMBL/GenBank/DDBJ whole genome shotgun (WGS) entry which is preliminary data.</text>
</comment>
<dbReference type="Pfam" id="PF00144">
    <property type="entry name" value="Beta-lactamase"/>
    <property type="match status" value="1"/>
</dbReference>
<evidence type="ECO:0000259" key="2">
    <source>
        <dbReference type="Pfam" id="PF00144"/>
    </source>
</evidence>
<accession>A0A502KTM5</accession>
<name>A0A502KTM5_9GAMM</name>
<dbReference type="EMBL" id="SAWY01000036">
    <property type="protein sequence ID" value="TPH13421.1"/>
    <property type="molecule type" value="Genomic_DNA"/>
</dbReference>
<dbReference type="RefSeq" id="WP_140604901.1">
    <property type="nucleotide sequence ID" value="NZ_SAWY01000036.1"/>
</dbReference>
<dbReference type="InterPro" id="IPR001466">
    <property type="entry name" value="Beta-lactam-related"/>
</dbReference>
<feature type="signal peptide" evidence="1">
    <location>
        <begin position="1"/>
        <end position="29"/>
    </location>
</feature>
<keyword evidence="3" id="KW-0378">Hydrolase</keyword>
<dbReference type="PANTHER" id="PTHR43283:SF7">
    <property type="entry name" value="BETA-LACTAMASE-RELATED DOMAIN-CONTAINING PROTEIN"/>
    <property type="match status" value="1"/>
</dbReference>
<reference evidence="3 4" key="1">
    <citation type="submission" date="2019-01" db="EMBL/GenBank/DDBJ databases">
        <title>Litorilituus lipolytica sp. nov., isolated from intertidal sand of the Yellow Sea in China.</title>
        <authorList>
            <person name="Liu A."/>
        </authorList>
    </citation>
    <scope>NUCLEOTIDE SEQUENCE [LARGE SCALE GENOMIC DNA]</scope>
    <source>
        <strain evidence="3 4">RZ04</strain>
    </source>
</reference>
<feature type="domain" description="Beta-lactamase-related" evidence="2">
    <location>
        <begin position="112"/>
        <end position="400"/>
    </location>
</feature>
<keyword evidence="4" id="KW-1185">Reference proteome</keyword>
<dbReference type="Proteomes" id="UP000315303">
    <property type="component" value="Unassembled WGS sequence"/>
</dbReference>
<proteinExistence type="predicted"/>